<evidence type="ECO:0000313" key="11">
    <source>
        <dbReference type="EMBL" id="ALI25852.1"/>
    </source>
</evidence>
<dbReference type="Proteomes" id="UP000057134">
    <property type="component" value="Chromosome"/>
</dbReference>
<evidence type="ECO:0000256" key="2">
    <source>
        <dbReference type="ARBA" id="ARBA00022598"/>
    </source>
</evidence>
<dbReference type="Gene3D" id="3.30.300.30">
    <property type="match status" value="1"/>
</dbReference>
<comment type="similarity">
    <text evidence="1">Belongs to the ATP-dependent AMP-binding enzyme family.</text>
</comment>
<accession>A0A0N9YEW5</accession>
<dbReference type="PANTHER" id="PTHR43201">
    <property type="entry name" value="ACYL-COA SYNTHETASE"/>
    <property type="match status" value="1"/>
</dbReference>
<dbReference type="SUPFAM" id="SSF56801">
    <property type="entry name" value="Acetyl-CoA synthetase-like"/>
    <property type="match status" value="1"/>
</dbReference>
<name>A0A0N9YEW5_MYCFO</name>
<keyword evidence="12" id="KW-1185">Reference proteome</keyword>
<dbReference type="EC" id="6.2.1.3" evidence="3"/>
<dbReference type="InterPro" id="IPR045851">
    <property type="entry name" value="AMP-bd_C_sf"/>
</dbReference>
<evidence type="ECO:0000256" key="8">
    <source>
        <dbReference type="ARBA" id="ARBA00083882"/>
    </source>
</evidence>
<dbReference type="STRING" id="1766.XA26_20060"/>
<dbReference type="Gene3D" id="3.40.50.12780">
    <property type="entry name" value="N-terminal domain of ligase-like"/>
    <property type="match status" value="1"/>
</dbReference>
<dbReference type="FunFam" id="3.30.300.30:FF:000008">
    <property type="entry name" value="2,3-dihydroxybenzoate-AMP ligase"/>
    <property type="match status" value="1"/>
</dbReference>
<dbReference type="Pfam" id="PF00501">
    <property type="entry name" value="AMP-binding"/>
    <property type="match status" value="1"/>
</dbReference>
<dbReference type="PANTHER" id="PTHR43201:SF5">
    <property type="entry name" value="MEDIUM-CHAIN ACYL-COA LIGASE ACSF2, MITOCHONDRIAL"/>
    <property type="match status" value="1"/>
</dbReference>
<feature type="domain" description="AMP-dependent synthetase/ligase" evidence="9">
    <location>
        <begin position="46"/>
        <end position="415"/>
    </location>
</feature>
<protein>
    <recommendedName>
        <fullName evidence="5">Long-chain-fatty-acid--CoA ligase FadD13</fullName>
        <ecNumber evidence="3">6.2.1.3</ecNumber>
    </recommendedName>
    <alternativeName>
        <fullName evidence="6">Fatty acyl-CoA ligase</fullName>
    </alternativeName>
    <alternativeName>
        <fullName evidence="8">Fatty acyl-CoA synthetase</fullName>
    </alternativeName>
    <alternativeName>
        <fullName evidence="7">Very-long-chain fatty-acyl-CoA synthetase</fullName>
    </alternativeName>
</protein>
<keyword evidence="2 11" id="KW-0436">Ligase</keyword>
<organism evidence="11 12">
    <name type="scientific">Mycolicibacterium fortuitum</name>
    <name type="common">Mycobacterium fortuitum</name>
    <dbReference type="NCBI Taxonomy" id="1766"/>
    <lineage>
        <taxon>Bacteria</taxon>
        <taxon>Bacillati</taxon>
        <taxon>Actinomycetota</taxon>
        <taxon>Actinomycetes</taxon>
        <taxon>Mycobacteriales</taxon>
        <taxon>Mycobacteriaceae</taxon>
        <taxon>Mycolicibacterium</taxon>
    </lineage>
</organism>
<evidence type="ECO:0000256" key="6">
    <source>
        <dbReference type="ARBA" id="ARBA00076959"/>
    </source>
</evidence>
<dbReference type="EMBL" id="CP011269">
    <property type="protein sequence ID" value="ALI25852.1"/>
    <property type="molecule type" value="Genomic_DNA"/>
</dbReference>
<dbReference type="KEGG" id="mft:XA26_20060"/>
<dbReference type="Pfam" id="PF13193">
    <property type="entry name" value="AMP-binding_C"/>
    <property type="match status" value="1"/>
</dbReference>
<proteinExistence type="inferred from homology"/>
<dbReference type="PATRIC" id="fig|1766.6.peg.1992"/>
<reference evidence="11 12" key="1">
    <citation type="journal article" date="2015" name="MBio">
        <title>Enzymatic Degradation of Phenazines Can Generate Energy and Protect Sensitive Organisms from Toxicity.</title>
        <authorList>
            <person name="Costa K.C."/>
            <person name="Bergkessel M."/>
            <person name="Saunders S."/>
            <person name="Korlach J."/>
            <person name="Newman D.K."/>
        </authorList>
    </citation>
    <scope>NUCLEOTIDE SEQUENCE [LARGE SCALE GENOMIC DNA]</scope>
    <source>
        <strain evidence="11 12">CT6</strain>
    </source>
</reference>
<evidence type="ECO:0000259" key="9">
    <source>
        <dbReference type="Pfam" id="PF00501"/>
    </source>
</evidence>
<evidence type="ECO:0000256" key="7">
    <source>
        <dbReference type="ARBA" id="ARBA00080667"/>
    </source>
</evidence>
<evidence type="ECO:0000259" key="10">
    <source>
        <dbReference type="Pfam" id="PF13193"/>
    </source>
</evidence>
<evidence type="ECO:0000313" key="12">
    <source>
        <dbReference type="Proteomes" id="UP000057134"/>
    </source>
</evidence>
<feature type="domain" description="AMP-binding enzyme C-terminal" evidence="10">
    <location>
        <begin position="466"/>
        <end position="541"/>
    </location>
</feature>
<dbReference type="InterPro" id="IPR000873">
    <property type="entry name" value="AMP-dep_synth/lig_dom"/>
</dbReference>
<evidence type="ECO:0000256" key="5">
    <source>
        <dbReference type="ARBA" id="ARBA00069710"/>
    </source>
</evidence>
<dbReference type="InterPro" id="IPR025110">
    <property type="entry name" value="AMP-bd_C"/>
</dbReference>
<sequence length="561" mass="60543">MAWPTPLWWRESDAVTMRRQVAPALAARMEESTEADGRGPTLAEVLEYQAARRANHSAVVCGEQVHTFRSLNHAANRVANALSASGVLPGHRVAFWGRSCLEAIELVFGAAKAGVVPVMVNWRLGPREGGFILADSRSRLVVVDTDVAVAIGTDLQSMPDGITVLQTGSGETYEVWRDGASDRAPAPRSTRVRDEALQLYTSGTTGHPKGVLLTAANCQSSIAAHCEALRMGDDAVQLIALPLFHIGGLVLALASVGAGSTTLLVADADPFRLLTAIRQHGVTHLPTVPTMLADLLDAAEREGARLPTLRTICYGSAPMPESVLRRAISMLDADLMTGYGMTETTATVTFLDFDDHRQAERHDAPEHVRRRLHSVGRTGPSAAIKIVDPTTLQECPRGVHGEVLVRGPQVMKGYWNRNADNDATLLPGGWIRTGDGGFLDRDGYLFLTDRIKDMIISGGENVYPAELENVVADMAGIAEVAVIGVPDDRWGETPKVMAVRRAGADLTTADVLAHCRAGLAHYKCPSTVEWLDELPRTASGKVLKHVLRERDRTAETDHGRI</sequence>
<evidence type="ECO:0000256" key="3">
    <source>
        <dbReference type="ARBA" id="ARBA00026121"/>
    </source>
</evidence>
<evidence type="ECO:0000256" key="1">
    <source>
        <dbReference type="ARBA" id="ARBA00006432"/>
    </source>
</evidence>
<comment type="catalytic activity">
    <reaction evidence="4">
        <text>a long-chain fatty acid + ATP + CoA = a long-chain fatty acyl-CoA + AMP + diphosphate</text>
        <dbReference type="Rhea" id="RHEA:15421"/>
        <dbReference type="ChEBI" id="CHEBI:30616"/>
        <dbReference type="ChEBI" id="CHEBI:33019"/>
        <dbReference type="ChEBI" id="CHEBI:57287"/>
        <dbReference type="ChEBI" id="CHEBI:57560"/>
        <dbReference type="ChEBI" id="CHEBI:83139"/>
        <dbReference type="ChEBI" id="CHEBI:456215"/>
        <dbReference type="EC" id="6.2.1.3"/>
    </reaction>
</comment>
<dbReference type="GO" id="GO:0031956">
    <property type="term" value="F:medium-chain fatty acid-CoA ligase activity"/>
    <property type="evidence" value="ECO:0007669"/>
    <property type="project" value="TreeGrafter"/>
</dbReference>
<dbReference type="GO" id="GO:0004467">
    <property type="term" value="F:long-chain fatty acid-CoA ligase activity"/>
    <property type="evidence" value="ECO:0007669"/>
    <property type="project" value="UniProtKB-EC"/>
</dbReference>
<gene>
    <name evidence="11" type="ORF">XA26_20060</name>
</gene>
<dbReference type="InterPro" id="IPR042099">
    <property type="entry name" value="ANL_N_sf"/>
</dbReference>
<evidence type="ECO:0000256" key="4">
    <source>
        <dbReference type="ARBA" id="ARBA00036813"/>
    </source>
</evidence>
<dbReference type="AlphaFoldDB" id="A0A0N9YEW5"/>